<evidence type="ECO:0000313" key="2">
    <source>
        <dbReference type="Proteomes" id="UP000619743"/>
    </source>
</evidence>
<comment type="caution">
    <text evidence="1">The sequence shown here is derived from an EMBL/GenBank/DDBJ whole genome shotgun (WGS) entry which is preliminary data.</text>
</comment>
<gene>
    <name evidence="1" type="ORF">GCM10011369_05930</name>
</gene>
<dbReference type="AlphaFoldDB" id="A0A8J2U2R5"/>
<protein>
    <submittedName>
        <fullName evidence="1">Uncharacterized protein</fullName>
    </submittedName>
</protein>
<dbReference type="RefSeq" id="WP_143824465.1">
    <property type="nucleotide sequence ID" value="NZ_BMDX01000002.1"/>
</dbReference>
<dbReference type="EMBL" id="BMDX01000002">
    <property type="protein sequence ID" value="GGA67115.1"/>
    <property type="molecule type" value="Genomic_DNA"/>
</dbReference>
<dbReference type="Proteomes" id="UP000619743">
    <property type="component" value="Unassembled WGS sequence"/>
</dbReference>
<keyword evidence="2" id="KW-1185">Reference proteome</keyword>
<accession>A0A8J2U2R5</accession>
<evidence type="ECO:0000313" key="1">
    <source>
        <dbReference type="EMBL" id="GGA67115.1"/>
    </source>
</evidence>
<name>A0A8J2U2R5_9GAMM</name>
<reference evidence="2" key="1">
    <citation type="journal article" date="2019" name="Int. J. Syst. Evol. Microbiol.">
        <title>The Global Catalogue of Microorganisms (GCM) 10K type strain sequencing project: providing services to taxonomists for standard genome sequencing and annotation.</title>
        <authorList>
            <consortium name="The Broad Institute Genomics Platform"/>
            <consortium name="The Broad Institute Genome Sequencing Center for Infectious Disease"/>
            <person name="Wu L."/>
            <person name="Ma J."/>
        </authorList>
    </citation>
    <scope>NUCLEOTIDE SEQUENCE [LARGE SCALE GENOMIC DNA]</scope>
    <source>
        <strain evidence="2">CGMCC 1.10130</strain>
    </source>
</reference>
<proteinExistence type="predicted"/>
<sequence length="164" mass="19688">MESEDTKKVHKKATRLRRVHCYSQSKSREASKFIKSLMWARNYPSRPNQEAIIPPATFQFGIYIIQKWLAASKDVHQPLFLRGTYEVIAEKYAFYSDFKGHYTKFDCESNIDEREDAPSRQAIQKHLHTLRDYQFIKFEKGNQKYRNGKVMWGLDIYFEFQFRK</sequence>
<organism evidence="1 2">
    <name type="scientific">Neiella marina</name>
    <dbReference type="NCBI Taxonomy" id="508461"/>
    <lineage>
        <taxon>Bacteria</taxon>
        <taxon>Pseudomonadati</taxon>
        <taxon>Pseudomonadota</taxon>
        <taxon>Gammaproteobacteria</taxon>
        <taxon>Alteromonadales</taxon>
        <taxon>Echinimonadaceae</taxon>
        <taxon>Neiella</taxon>
    </lineage>
</organism>